<dbReference type="InterPro" id="IPR050659">
    <property type="entry name" value="Peptidase_M24B"/>
</dbReference>
<dbReference type="CDD" id="cd01066">
    <property type="entry name" value="APP_MetAP"/>
    <property type="match status" value="1"/>
</dbReference>
<dbReference type="AlphaFoldDB" id="A0A5C1NI47"/>
<dbReference type="InterPro" id="IPR036005">
    <property type="entry name" value="Creatinase/aminopeptidase-like"/>
</dbReference>
<dbReference type="GO" id="GO:0004177">
    <property type="term" value="F:aminopeptidase activity"/>
    <property type="evidence" value="ECO:0007669"/>
    <property type="project" value="UniProtKB-KW"/>
</dbReference>
<evidence type="ECO:0000313" key="3">
    <source>
        <dbReference type="EMBL" id="QEM82984.1"/>
    </source>
</evidence>
<keyword evidence="3" id="KW-0378">Hydrolase</keyword>
<proteinExistence type="predicted"/>
<dbReference type="Gene3D" id="3.90.230.10">
    <property type="entry name" value="Creatinase/methionine aminopeptidase superfamily"/>
    <property type="match status" value="1"/>
</dbReference>
<evidence type="ECO:0000313" key="4">
    <source>
        <dbReference type="Proteomes" id="UP000324285"/>
    </source>
</evidence>
<evidence type="ECO:0000259" key="2">
    <source>
        <dbReference type="Pfam" id="PF01321"/>
    </source>
</evidence>
<accession>A0A5C1NI47</accession>
<dbReference type="Pfam" id="PF00557">
    <property type="entry name" value="Peptidase_M24"/>
    <property type="match status" value="1"/>
</dbReference>
<dbReference type="InterPro" id="IPR029149">
    <property type="entry name" value="Creatin/AminoP/Spt16_N"/>
</dbReference>
<protein>
    <submittedName>
        <fullName evidence="3">Aminopeptidase P family protein</fullName>
    </submittedName>
</protein>
<organism evidence="3 4">
    <name type="scientific">Halomonas binhaiensis</name>
    <dbReference type="NCBI Taxonomy" id="2562282"/>
    <lineage>
        <taxon>Bacteria</taxon>
        <taxon>Pseudomonadati</taxon>
        <taxon>Pseudomonadota</taxon>
        <taxon>Gammaproteobacteria</taxon>
        <taxon>Oceanospirillales</taxon>
        <taxon>Halomonadaceae</taxon>
        <taxon>Halomonas</taxon>
    </lineage>
</organism>
<keyword evidence="3" id="KW-0645">Protease</keyword>
<dbReference type="InterPro" id="IPR000587">
    <property type="entry name" value="Creatinase_N"/>
</dbReference>
<name>A0A5C1NI47_9GAMM</name>
<keyword evidence="4" id="KW-1185">Reference proteome</keyword>
<dbReference type="InterPro" id="IPR000994">
    <property type="entry name" value="Pept_M24"/>
</dbReference>
<feature type="domain" description="Peptidase M24" evidence="1">
    <location>
        <begin position="171"/>
        <end position="378"/>
    </location>
</feature>
<sequence>MDHLDYQKMLLSRHARSELPFPEGEFDMRVARVREVMQREGLDALLVSSAADIFYLCGYHTFEVSVHAALVVTDTHTLLQVASIETGAAVVTAKVDELVSYRWEAPEEVIGPLADALSGCRQVGFDGLGSGLRVGVIQRLQARLGSECFVDRTAAVMAELRLVKSPRELACLERSARMTEAGLTSALDMVAEGVQDNEVAAEGARAMLAAGSEFFSLGPIVTVGARSGLIHVNHKRHVIAQGDVVFLEFGAVWQRYTAPCMRTAVIGQPDDEMSRAAELCLRLQQRLCDAMQPGASFEEVARMAAEELAPWRETLFHSGVFGYAVGAQFPPSWVEGTGFIAPGQQRHLAKDMVFHLPLCLRSPGRWGIGLSHTVRVTERGAVPITSHDGQLVIR</sequence>
<keyword evidence="3" id="KW-0031">Aminopeptidase</keyword>
<dbReference type="Gene3D" id="3.40.350.10">
    <property type="entry name" value="Creatinase/prolidase N-terminal domain"/>
    <property type="match status" value="1"/>
</dbReference>
<reference evidence="3" key="1">
    <citation type="submission" date="2021-02" db="EMBL/GenBank/DDBJ databases">
        <title>Strain Y2R2, a novel species of the genus Halomonas.</title>
        <authorList>
            <person name="Huang H."/>
        </authorList>
    </citation>
    <scope>NUCLEOTIDE SEQUENCE</scope>
    <source>
        <strain evidence="3">Y2R2</strain>
    </source>
</reference>
<dbReference type="KEGG" id="hbh:E4T21_16590"/>
<evidence type="ECO:0000259" key="1">
    <source>
        <dbReference type="Pfam" id="PF00557"/>
    </source>
</evidence>
<dbReference type="SUPFAM" id="SSF53092">
    <property type="entry name" value="Creatinase/prolidase N-terminal domain"/>
    <property type="match status" value="1"/>
</dbReference>
<dbReference type="Proteomes" id="UP000324285">
    <property type="component" value="Chromosome"/>
</dbReference>
<dbReference type="PANTHER" id="PTHR46112">
    <property type="entry name" value="AMINOPEPTIDASE"/>
    <property type="match status" value="1"/>
</dbReference>
<dbReference type="PANTHER" id="PTHR46112:SF3">
    <property type="entry name" value="AMINOPEPTIDASE YPDF"/>
    <property type="match status" value="1"/>
</dbReference>
<gene>
    <name evidence="3" type="ORF">E4T21_16590</name>
</gene>
<dbReference type="SUPFAM" id="SSF55920">
    <property type="entry name" value="Creatinase/aminopeptidase"/>
    <property type="match status" value="1"/>
</dbReference>
<dbReference type="RefSeq" id="WP_149286106.1">
    <property type="nucleotide sequence ID" value="NZ_CP038437.2"/>
</dbReference>
<feature type="domain" description="Creatinase N-terminal" evidence="2">
    <location>
        <begin position="29"/>
        <end position="163"/>
    </location>
</feature>
<dbReference type="OrthoDB" id="9761809at2"/>
<dbReference type="Pfam" id="PF01321">
    <property type="entry name" value="Creatinase_N"/>
    <property type="match status" value="1"/>
</dbReference>
<dbReference type="EMBL" id="CP038437">
    <property type="protein sequence ID" value="QEM82984.1"/>
    <property type="molecule type" value="Genomic_DNA"/>
</dbReference>